<gene>
    <name evidence="2" type="ordered locus">SCATT_57180</name>
</gene>
<evidence type="ECO:0000313" key="3">
    <source>
        <dbReference type="Proteomes" id="UP000007842"/>
    </source>
</evidence>
<name>F8JTZ1_STREN</name>
<protein>
    <submittedName>
        <fullName evidence="2">Uncharacterized protein</fullName>
    </submittedName>
</protein>
<evidence type="ECO:0000313" key="2">
    <source>
        <dbReference type="EMBL" id="AEW98089.1"/>
    </source>
</evidence>
<dbReference type="InterPro" id="IPR036812">
    <property type="entry name" value="NAD(P)_OxRdtase_dom_sf"/>
</dbReference>
<accession>F8JTZ1</accession>
<dbReference type="Proteomes" id="UP000007842">
    <property type="component" value="Chromosome"/>
</dbReference>
<dbReference type="EMBL" id="CP003219">
    <property type="protein sequence ID" value="AEW98089.1"/>
    <property type="molecule type" value="Genomic_DNA"/>
</dbReference>
<evidence type="ECO:0000256" key="1">
    <source>
        <dbReference type="SAM" id="MobiDB-lite"/>
    </source>
</evidence>
<organism evidence="2 3">
    <name type="scientific">Streptantibioticus cattleyicolor (strain ATCC 35852 / DSM 46488 / JCM 4925 / NBRC 14057 / NRRL 8057)</name>
    <name type="common">Streptomyces cattleya</name>
    <dbReference type="NCBI Taxonomy" id="1003195"/>
    <lineage>
        <taxon>Bacteria</taxon>
        <taxon>Bacillati</taxon>
        <taxon>Actinomycetota</taxon>
        <taxon>Actinomycetes</taxon>
        <taxon>Kitasatosporales</taxon>
        <taxon>Streptomycetaceae</taxon>
        <taxon>Streptantibioticus</taxon>
    </lineage>
</organism>
<dbReference type="AlphaFoldDB" id="F8JTZ1"/>
<proteinExistence type="predicted"/>
<dbReference type="PATRIC" id="fig|1003195.11.peg.7131"/>
<dbReference type="KEGG" id="sct:SCAT_5718"/>
<keyword evidence="3" id="KW-1185">Reference proteome</keyword>
<dbReference type="HOGENOM" id="CLU_2652804_0_0_11"/>
<feature type="compositionally biased region" description="Basic residues" evidence="1">
    <location>
        <begin position="42"/>
        <end position="51"/>
    </location>
</feature>
<reference evidence="3" key="1">
    <citation type="submission" date="2011-12" db="EMBL/GenBank/DDBJ databases">
        <title>Complete genome sequence of Streptomyces cattleya strain DSM 46488.</title>
        <authorList>
            <person name="Ou H.-Y."/>
            <person name="Li P."/>
            <person name="Zhao C."/>
            <person name="O'Hagan D."/>
            <person name="Deng Z."/>
        </authorList>
    </citation>
    <scope>NUCLEOTIDE SEQUENCE [LARGE SCALE GENOMIC DNA]</scope>
    <source>
        <strain evidence="3">ATCC 35852 / DSM 46488 / JCM 4925 / NBRC 14057 / NRRL 8057</strain>
    </source>
</reference>
<dbReference type="STRING" id="1003195.SCATT_57180"/>
<dbReference type="eggNOG" id="COG0667">
    <property type="taxonomic scope" value="Bacteria"/>
</dbReference>
<feature type="compositionally biased region" description="Basic residues" evidence="1">
    <location>
        <begin position="61"/>
        <end position="76"/>
    </location>
</feature>
<feature type="region of interest" description="Disordered" evidence="1">
    <location>
        <begin position="40"/>
        <end position="76"/>
    </location>
</feature>
<dbReference type="KEGG" id="scy:SCATT_57180"/>
<sequence length="76" mass="8812">MRGVHDERHRNTPWEEVREAFTVPRQQGKVLHFGSSDFTGRHIARRRPARHAGRDLPGARAQRRQARGVRPGHRST</sequence>
<accession>G8WYF8</accession>
<dbReference type="SUPFAM" id="SSF51430">
    <property type="entry name" value="NAD(P)-linked oxidoreductase"/>
    <property type="match status" value="1"/>
</dbReference>